<accession>A0A284VTB6</accession>
<evidence type="ECO:0008006" key="8">
    <source>
        <dbReference type="Google" id="ProtNLM"/>
    </source>
</evidence>
<dbReference type="GO" id="GO:0005886">
    <property type="term" value="C:plasma membrane"/>
    <property type="evidence" value="ECO:0007669"/>
    <property type="project" value="UniProtKB-SubCell"/>
</dbReference>
<evidence type="ECO:0000313" key="7">
    <source>
        <dbReference type="Proteomes" id="UP000218615"/>
    </source>
</evidence>
<feature type="transmembrane region" description="Helical" evidence="5">
    <location>
        <begin position="90"/>
        <end position="109"/>
    </location>
</feature>
<dbReference type="Gene3D" id="1.10.357.140">
    <property type="entry name" value="UbiA prenyltransferase"/>
    <property type="match status" value="1"/>
</dbReference>
<dbReference type="EMBL" id="FZMP01000225">
    <property type="protein sequence ID" value="SNQ62524.1"/>
    <property type="molecule type" value="Genomic_DNA"/>
</dbReference>
<feature type="transmembrane region" description="Helical" evidence="5">
    <location>
        <begin position="236"/>
        <end position="255"/>
    </location>
</feature>
<keyword evidence="3 5" id="KW-1133">Transmembrane helix</keyword>
<dbReference type="GO" id="GO:0016765">
    <property type="term" value="F:transferase activity, transferring alkyl or aryl (other than methyl) groups"/>
    <property type="evidence" value="ECO:0007669"/>
    <property type="project" value="InterPro"/>
</dbReference>
<evidence type="ECO:0000256" key="5">
    <source>
        <dbReference type="SAM" id="Phobius"/>
    </source>
</evidence>
<evidence type="ECO:0000256" key="1">
    <source>
        <dbReference type="ARBA" id="ARBA00004651"/>
    </source>
</evidence>
<evidence type="ECO:0000256" key="3">
    <source>
        <dbReference type="ARBA" id="ARBA00022989"/>
    </source>
</evidence>
<feature type="transmembrane region" description="Helical" evidence="5">
    <location>
        <begin position="115"/>
        <end position="132"/>
    </location>
</feature>
<keyword evidence="4 5" id="KW-0472">Membrane</keyword>
<dbReference type="AlphaFoldDB" id="A0A284VTB6"/>
<proteinExistence type="predicted"/>
<sequence length="288" mass="32835">MSNINENTELKLIKDIIFDFRFTFDLITAMVFLLTGFIISGANSSTLNSIMTIFIMYISSFQAHLFNHIKDNQGDILNKKSMGNINTKINRYYNLFWILFFILVFLQAFYLGNPYITIFWIVLASIKIIYSAALMKKGWLGIISISVAYVAYFYYGIALGGTQNISEIVAYSSIVLIFLLGTTPLKDIGDLKGDAAVGKITPAIIHGSNLLNVLSKILLVALILSLYFSYLYPKFWYIYIQALIFNVISVVFLHRGAKEMWGIVFQLRMYFISIAHLWVLIILIGNRI</sequence>
<organism evidence="6 7">
    <name type="scientific">Candidatus Methanoperedens nitratireducens</name>
    <dbReference type="NCBI Taxonomy" id="1392998"/>
    <lineage>
        <taxon>Archaea</taxon>
        <taxon>Methanobacteriati</taxon>
        <taxon>Methanobacteriota</taxon>
        <taxon>Stenosarchaea group</taxon>
        <taxon>Methanomicrobia</taxon>
        <taxon>Methanosarcinales</taxon>
        <taxon>ANME-2 cluster</taxon>
        <taxon>Candidatus Methanoperedentaceae</taxon>
        <taxon>Candidatus Methanoperedens</taxon>
    </lineage>
</organism>
<feature type="transmembrane region" description="Helical" evidence="5">
    <location>
        <begin position="210"/>
        <end position="230"/>
    </location>
</feature>
<feature type="transmembrane region" description="Helical" evidence="5">
    <location>
        <begin position="267"/>
        <end position="285"/>
    </location>
</feature>
<dbReference type="RefSeq" id="WP_096207070.1">
    <property type="nucleotide sequence ID" value="NZ_FZMP01000225.1"/>
</dbReference>
<keyword evidence="2 5" id="KW-0812">Transmembrane</keyword>
<reference evidence="7" key="1">
    <citation type="submission" date="2017-06" db="EMBL/GenBank/DDBJ databases">
        <authorList>
            <person name="Cremers G."/>
        </authorList>
    </citation>
    <scope>NUCLEOTIDE SEQUENCE [LARGE SCALE GENOMIC DNA]</scope>
</reference>
<feature type="transmembrane region" description="Helical" evidence="5">
    <location>
        <begin position="139"/>
        <end position="157"/>
    </location>
</feature>
<evidence type="ECO:0000256" key="4">
    <source>
        <dbReference type="ARBA" id="ARBA00023136"/>
    </source>
</evidence>
<dbReference type="Proteomes" id="UP000218615">
    <property type="component" value="Unassembled WGS sequence"/>
</dbReference>
<dbReference type="InterPro" id="IPR044878">
    <property type="entry name" value="UbiA_sf"/>
</dbReference>
<protein>
    <recommendedName>
        <fullName evidence="8">4-hydroxybenzoate polyprenyltransferase-like prenyltransferase</fullName>
    </recommendedName>
</protein>
<comment type="subcellular location">
    <subcellularLocation>
        <location evidence="1">Cell membrane</location>
        <topology evidence="1">Multi-pass membrane protein</topology>
    </subcellularLocation>
</comment>
<name>A0A284VTB6_9EURY</name>
<feature type="transmembrane region" description="Helical" evidence="5">
    <location>
        <begin position="20"/>
        <end position="41"/>
    </location>
</feature>
<feature type="transmembrane region" description="Helical" evidence="5">
    <location>
        <begin position="47"/>
        <end position="69"/>
    </location>
</feature>
<evidence type="ECO:0000313" key="6">
    <source>
        <dbReference type="EMBL" id="SNQ62524.1"/>
    </source>
</evidence>
<feature type="transmembrane region" description="Helical" evidence="5">
    <location>
        <begin position="169"/>
        <end position="189"/>
    </location>
</feature>
<dbReference type="InterPro" id="IPR000537">
    <property type="entry name" value="UbiA_prenyltransferase"/>
</dbReference>
<dbReference type="Pfam" id="PF01040">
    <property type="entry name" value="UbiA"/>
    <property type="match status" value="1"/>
</dbReference>
<gene>
    <name evidence="6" type="ORF">MNV_760010</name>
</gene>
<keyword evidence="7" id="KW-1185">Reference proteome</keyword>
<evidence type="ECO:0000256" key="2">
    <source>
        <dbReference type="ARBA" id="ARBA00022692"/>
    </source>
</evidence>